<evidence type="ECO:0000313" key="9">
    <source>
        <dbReference type="EMBL" id="APM39297.1"/>
    </source>
</evidence>
<keyword evidence="3" id="KW-1005">Bacterial flagellum biogenesis</keyword>
<evidence type="ECO:0000256" key="4">
    <source>
        <dbReference type="ARBA" id="ARBA00023186"/>
    </source>
</evidence>
<keyword evidence="8" id="KW-0175">Coiled coil</keyword>
<comment type="similarity">
    <text evidence="6">Belongs to the bacillales FliT family.</text>
</comment>
<dbReference type="Proteomes" id="UP000184604">
    <property type="component" value="Chromosome"/>
</dbReference>
<gene>
    <name evidence="9" type="ORF">BS101_11360</name>
</gene>
<evidence type="ECO:0000256" key="6">
    <source>
        <dbReference type="ARBA" id="ARBA00093785"/>
    </source>
</evidence>
<evidence type="ECO:0000256" key="1">
    <source>
        <dbReference type="ARBA" id="ARBA00004514"/>
    </source>
</evidence>
<sequence length="113" mass="13296">MKRTVEEVLMNYRKCTERIIQLLEKDDIESLQSELEKRQDTLNELISYADKKDETREIYKKLNINKIENEARELMKQKALFIKEKLKNISKNKTASGAYGNIGNSPKIFSKKI</sequence>
<name>A0A1L5F8I9_CLOKL</name>
<protein>
    <recommendedName>
        <fullName evidence="7">Flagellar protein FliT</fullName>
    </recommendedName>
</protein>
<proteinExistence type="inferred from homology"/>
<evidence type="ECO:0000313" key="10">
    <source>
        <dbReference type="Proteomes" id="UP000184604"/>
    </source>
</evidence>
<accession>A0A1L5F8I9</accession>
<dbReference type="Pfam" id="PF05400">
    <property type="entry name" value="FliT"/>
    <property type="match status" value="1"/>
</dbReference>
<keyword evidence="2" id="KW-0963">Cytoplasm</keyword>
<organism evidence="9 10">
    <name type="scientific">Clostridium kluyveri</name>
    <dbReference type="NCBI Taxonomy" id="1534"/>
    <lineage>
        <taxon>Bacteria</taxon>
        <taxon>Bacillati</taxon>
        <taxon>Bacillota</taxon>
        <taxon>Clostridia</taxon>
        <taxon>Eubacteriales</taxon>
        <taxon>Clostridiaceae</taxon>
        <taxon>Clostridium</taxon>
    </lineage>
</organism>
<dbReference type="InterPro" id="IPR008622">
    <property type="entry name" value="FliT"/>
</dbReference>
<evidence type="ECO:0000256" key="8">
    <source>
        <dbReference type="SAM" id="Coils"/>
    </source>
</evidence>
<keyword evidence="4" id="KW-0143">Chaperone</keyword>
<comment type="subcellular location">
    <subcellularLocation>
        <location evidence="1">Cytoplasm</location>
        <location evidence="1">Cytosol</location>
    </subcellularLocation>
</comment>
<comment type="function">
    <text evidence="5">May act as an export chaperone for the filament capping protein FliD.</text>
</comment>
<reference evidence="9 10" key="1">
    <citation type="submission" date="2016-12" db="EMBL/GenBank/DDBJ databases">
        <title>Complete genome sequence of Clostridium kluyveri JZZ isolated from the pit mud of a Chinese flavor liquor-making factory.</title>
        <authorList>
            <person name="Wang Y."/>
        </authorList>
    </citation>
    <scope>NUCLEOTIDE SEQUENCE [LARGE SCALE GENOMIC DNA]</scope>
    <source>
        <strain evidence="9 10">JZZ</strain>
    </source>
</reference>
<evidence type="ECO:0000256" key="2">
    <source>
        <dbReference type="ARBA" id="ARBA00022490"/>
    </source>
</evidence>
<evidence type="ECO:0000256" key="5">
    <source>
        <dbReference type="ARBA" id="ARBA00093765"/>
    </source>
</evidence>
<evidence type="ECO:0000256" key="3">
    <source>
        <dbReference type="ARBA" id="ARBA00022795"/>
    </source>
</evidence>
<dbReference type="AlphaFoldDB" id="A0A1L5F8I9"/>
<dbReference type="OrthoDB" id="1909529at2"/>
<feature type="coiled-coil region" evidence="8">
    <location>
        <begin position="28"/>
        <end position="84"/>
    </location>
</feature>
<dbReference type="RefSeq" id="WP_073538924.1">
    <property type="nucleotide sequence ID" value="NZ_CP018335.1"/>
</dbReference>
<evidence type="ECO:0000256" key="7">
    <source>
        <dbReference type="ARBA" id="ARBA00093797"/>
    </source>
</evidence>
<dbReference type="EMBL" id="CP018335">
    <property type="protein sequence ID" value="APM39297.1"/>
    <property type="molecule type" value="Genomic_DNA"/>
</dbReference>